<dbReference type="RefSeq" id="WP_144887549.1">
    <property type="nucleotide sequence ID" value="NZ_VLLE01000005.1"/>
</dbReference>
<proteinExistence type="predicted"/>
<evidence type="ECO:0000313" key="1">
    <source>
        <dbReference type="EMBL" id="TWI80531.1"/>
    </source>
</evidence>
<name>A0A562SGZ2_9BACT</name>
<dbReference type="AlphaFoldDB" id="A0A562SGZ2"/>
<accession>A0A562SGZ2</accession>
<comment type="caution">
    <text evidence="1">The sequence shown here is derived from an EMBL/GenBank/DDBJ whole genome shotgun (WGS) entry which is preliminary data.</text>
</comment>
<dbReference type="Proteomes" id="UP000316167">
    <property type="component" value="Unassembled WGS sequence"/>
</dbReference>
<organism evidence="1 2">
    <name type="scientific">Lacibacter cauensis</name>
    <dbReference type="NCBI Taxonomy" id="510947"/>
    <lineage>
        <taxon>Bacteria</taxon>
        <taxon>Pseudomonadati</taxon>
        <taxon>Bacteroidota</taxon>
        <taxon>Chitinophagia</taxon>
        <taxon>Chitinophagales</taxon>
        <taxon>Chitinophagaceae</taxon>
        <taxon>Lacibacter</taxon>
    </lineage>
</organism>
<gene>
    <name evidence="1" type="ORF">IQ13_3209</name>
</gene>
<dbReference type="EMBL" id="VLLE01000005">
    <property type="protein sequence ID" value="TWI80531.1"/>
    <property type="molecule type" value="Genomic_DNA"/>
</dbReference>
<reference evidence="1 2" key="1">
    <citation type="journal article" date="2015" name="Stand. Genomic Sci.">
        <title>Genomic Encyclopedia of Bacterial and Archaeal Type Strains, Phase III: the genomes of soil and plant-associated and newly described type strains.</title>
        <authorList>
            <person name="Whitman W.B."/>
            <person name="Woyke T."/>
            <person name="Klenk H.P."/>
            <person name="Zhou Y."/>
            <person name="Lilburn T.G."/>
            <person name="Beck B.J."/>
            <person name="De Vos P."/>
            <person name="Vandamme P."/>
            <person name="Eisen J.A."/>
            <person name="Garrity G."/>
            <person name="Hugenholtz P."/>
            <person name="Kyrpides N.C."/>
        </authorList>
    </citation>
    <scope>NUCLEOTIDE SEQUENCE [LARGE SCALE GENOMIC DNA]</scope>
    <source>
        <strain evidence="1 2">CGMCC 1.7271</strain>
    </source>
</reference>
<protein>
    <submittedName>
        <fullName evidence="1">Uncharacterized protein</fullName>
    </submittedName>
</protein>
<keyword evidence="2" id="KW-1185">Reference proteome</keyword>
<evidence type="ECO:0000313" key="2">
    <source>
        <dbReference type="Proteomes" id="UP000316167"/>
    </source>
</evidence>
<sequence length="124" mass="12503">MAKLNFEKIVKRVIDKAPGLVVGSVVSNVVATQVTKMSNGKAAPMVVAGAQIVAGALVPAFLGGGKKAGFMEAVADGMMAQGAVQLAKALNIPGIGEADDTLSGAEEDYMNYEEASATMAGSES</sequence>